<dbReference type="RefSeq" id="WP_323252988.1">
    <property type="nucleotide sequence ID" value="NZ_JAYFUL010000055.1"/>
</dbReference>
<evidence type="ECO:0000313" key="2">
    <source>
        <dbReference type="Proteomes" id="UP001304671"/>
    </source>
</evidence>
<dbReference type="Gene3D" id="1.20.1270.360">
    <property type="match status" value="1"/>
</dbReference>
<proteinExistence type="predicted"/>
<name>A0ABU5QTN3_9BACT</name>
<dbReference type="Pfam" id="PF03860">
    <property type="entry name" value="Csp"/>
    <property type="match status" value="1"/>
</dbReference>
<accession>A0ABU5QTN3</accession>
<sequence>MGYHDNKKIIEACLKCVALCNHCAASCLQEEDTKMMAKCIQLDMECAAICYATAQLLSLGSKHSKAITKLCADFCDECAKECKKHENKHCKECADACKDCMEACLSM</sequence>
<dbReference type="PANTHER" id="PTHR37310:SF1">
    <property type="entry name" value="CYTOPLASMIC PROTEIN"/>
    <property type="match status" value="1"/>
</dbReference>
<comment type="caution">
    <text evidence="1">The sequence shown here is derived from an EMBL/GenBank/DDBJ whole genome shotgun (WGS) entry which is preliminary data.</text>
</comment>
<dbReference type="InterPro" id="IPR044543">
    <property type="entry name" value="YHJQ-like"/>
</dbReference>
<protein>
    <submittedName>
        <fullName evidence="1">Four-helix bundle copper-binding protein</fullName>
    </submittedName>
</protein>
<reference evidence="1 2" key="1">
    <citation type="submission" date="2023-12" db="EMBL/GenBank/DDBJ databases">
        <title>Novel species of the genus Arcicella isolated from rivers.</title>
        <authorList>
            <person name="Lu H."/>
        </authorList>
    </citation>
    <scope>NUCLEOTIDE SEQUENCE [LARGE SCALE GENOMIC DNA]</scope>
    <source>
        <strain evidence="1 2">LMG 21963</strain>
    </source>
</reference>
<dbReference type="Proteomes" id="UP001304671">
    <property type="component" value="Unassembled WGS sequence"/>
</dbReference>
<dbReference type="EMBL" id="JAYFUL010000055">
    <property type="protein sequence ID" value="MEA5260453.1"/>
    <property type="molecule type" value="Genomic_DNA"/>
</dbReference>
<dbReference type="CDD" id="cd08026">
    <property type="entry name" value="DUF326"/>
    <property type="match status" value="1"/>
</dbReference>
<keyword evidence="2" id="KW-1185">Reference proteome</keyword>
<gene>
    <name evidence="1" type="ORF">VB264_21835</name>
</gene>
<dbReference type="PANTHER" id="PTHR37310">
    <property type="entry name" value="CYTOPLASMIC PROTEIN-RELATED"/>
    <property type="match status" value="1"/>
</dbReference>
<evidence type="ECO:0000313" key="1">
    <source>
        <dbReference type="EMBL" id="MEA5260453.1"/>
    </source>
</evidence>
<organism evidence="1 2">
    <name type="scientific">Arcicella aquatica</name>
    <dbReference type="NCBI Taxonomy" id="217141"/>
    <lineage>
        <taxon>Bacteria</taxon>
        <taxon>Pseudomonadati</taxon>
        <taxon>Bacteroidota</taxon>
        <taxon>Cytophagia</taxon>
        <taxon>Cytophagales</taxon>
        <taxon>Flectobacillaceae</taxon>
        <taxon>Arcicella</taxon>
    </lineage>
</organism>
<dbReference type="InterPro" id="IPR005560">
    <property type="entry name" value="Csp_YhjQ"/>
</dbReference>